<dbReference type="SMART" id="SM00633">
    <property type="entry name" value="Glyco_10"/>
    <property type="match status" value="1"/>
</dbReference>
<dbReference type="InterPro" id="IPR003305">
    <property type="entry name" value="CenC_carb-bd"/>
</dbReference>
<dbReference type="OrthoDB" id="3055998at2759"/>
<protein>
    <submittedName>
        <fullName evidence="7">Glycoside hydrolase, family 10</fullName>
    </submittedName>
</protein>
<proteinExistence type="inferred from homology"/>
<dbReference type="Pfam" id="PF02018">
    <property type="entry name" value="CBM_4_9"/>
    <property type="match status" value="2"/>
</dbReference>
<comment type="similarity">
    <text evidence="1">Belongs to the glycosyl hydrolase 10 (cellulase F) family.</text>
</comment>
<evidence type="ECO:0000313" key="8">
    <source>
        <dbReference type="Proteomes" id="UP000187203"/>
    </source>
</evidence>
<dbReference type="Gene3D" id="3.20.20.80">
    <property type="entry name" value="Glycosidases"/>
    <property type="match status" value="2"/>
</dbReference>
<dbReference type="Pfam" id="PF00331">
    <property type="entry name" value="Glyco_hydro_10"/>
    <property type="match status" value="2"/>
</dbReference>
<keyword evidence="5" id="KW-0624">Polysaccharide degradation</keyword>
<dbReference type="GO" id="GO:0000272">
    <property type="term" value="P:polysaccharide catabolic process"/>
    <property type="evidence" value="ECO:0007669"/>
    <property type="project" value="UniProtKB-KW"/>
</dbReference>
<evidence type="ECO:0000313" key="7">
    <source>
        <dbReference type="EMBL" id="OMO63373.1"/>
    </source>
</evidence>
<evidence type="ECO:0000256" key="4">
    <source>
        <dbReference type="ARBA" id="ARBA00023277"/>
    </source>
</evidence>
<name>A0A1R3GZ66_9ROSI</name>
<keyword evidence="4" id="KW-0119">Carbohydrate metabolism</keyword>
<evidence type="ECO:0000256" key="1">
    <source>
        <dbReference type="ARBA" id="ARBA00007495"/>
    </source>
</evidence>
<keyword evidence="8" id="KW-1185">Reference proteome</keyword>
<evidence type="ECO:0000256" key="3">
    <source>
        <dbReference type="ARBA" id="ARBA00022801"/>
    </source>
</evidence>
<feature type="domain" description="GH10" evidence="6">
    <location>
        <begin position="199"/>
        <end position="495"/>
    </location>
</feature>
<dbReference type="SUPFAM" id="SSF51445">
    <property type="entry name" value="(Trans)glycosidases"/>
    <property type="match status" value="2"/>
</dbReference>
<gene>
    <name evidence="7" type="ORF">COLO4_32512</name>
</gene>
<evidence type="ECO:0000259" key="6">
    <source>
        <dbReference type="PROSITE" id="PS51760"/>
    </source>
</evidence>
<keyword evidence="3 7" id="KW-0378">Hydrolase</keyword>
<sequence length="1101" mass="123457">MPYLMITQQASRQVSIMNCLENPHKPLYGGGIISNPELNTGLEGWHEFGEAKIQHREISGNRFIVAHGRNLPTDSISQKVYLQNQMLYSFSAWVQVSEGNEPVTAVFKTETGFKHAAAVVAESKCWSMLKGGFTSDASGPAELYFESKNTSVEIWVDSISLQPFTQEEWTSHQDQSIQKIRKANVRIQAVDKQGNPLPNATISIVLKRPGFPIGCAINKNILTNPTYQNWFTSRFTVTTFEDEMKWYSTEGSPGHEDYSSADALLNFAKKHGIAVRGHNVVWDDPRYQPGWIYSLTPTPLRKAVVKRIKSVMSRYRGQLIAWDVVNENLHFSFFESKIGKQASAWFYKLAYDTDRNVPLFMNDFNTIEDSRDGASTPAKYLKKLREIQAFRGNGYAKMGIGLEAHFSCVPNLPYMRASIDTLAATGLPIWLTELDVQSNLDQAKYLEQIMLEAHSHPKVNGIVIWAAWKPQGCYRMCLTDGNFRNLPTGDVVDKLLHQWGSKAALIGSTDSNGYFEASLFHGDYEVNITLPSSLADHSFTVVSTNESQQFPLILQVSCLAAPERAHYGGGILVNPEFDQGIEGWTFSGKAAIIEGVSEGGNRFIVVHNRTHSLDSLSQTVQLQKGIFYTFSAWIQLSKGSDEKIAVVFKTSDGELIRGGETLAKQGCWSLLKGGIVAKFSTPVEILLESNNTGVEIWVDNISLQPFTAKQWRSHQENSIEKVRKSKVKFQVKYANKTAADGALISIEQIMPDFPFGCGMNHHILTSTGYQNWFASRFKVTSFTNEMKWYSTEKKQGEENYTISDSMVDFCKQNGISIRGHNILWDNPKMQPQWVIRDLSSPDELRKAATQRLNSVVSRYAGQLIGWDVMNENLHFRFFEDQLGENATSVFYSMAYFLDPEATLFMNEYNTIENSQEQVASAANYKKKLEEILSFPGNEGVKAAIGLEGHFRSAQPNIAYMRSTLDILGTMGLPIWLTEVDVDKGPYQAEYLEDILREGFSHPAVEGIIVFGGPEIAGFDVTLADSEFRPTPIGEVVDKLINEWNIGTRQVRADSRGFSEASLFHGDYKAKIYHPVTNSSTSISFKVAKETKHTTVLLEIDA</sequence>
<dbReference type="SUPFAM" id="SSF49785">
    <property type="entry name" value="Galactose-binding domain-like"/>
    <property type="match status" value="2"/>
</dbReference>
<dbReference type="InterPro" id="IPR001000">
    <property type="entry name" value="GH10_dom"/>
</dbReference>
<dbReference type="InterPro" id="IPR017853">
    <property type="entry name" value="GH"/>
</dbReference>
<organism evidence="7 8">
    <name type="scientific">Corchorus olitorius</name>
    <dbReference type="NCBI Taxonomy" id="93759"/>
    <lineage>
        <taxon>Eukaryota</taxon>
        <taxon>Viridiplantae</taxon>
        <taxon>Streptophyta</taxon>
        <taxon>Embryophyta</taxon>
        <taxon>Tracheophyta</taxon>
        <taxon>Spermatophyta</taxon>
        <taxon>Magnoliopsida</taxon>
        <taxon>eudicotyledons</taxon>
        <taxon>Gunneridae</taxon>
        <taxon>Pentapetalae</taxon>
        <taxon>rosids</taxon>
        <taxon>malvids</taxon>
        <taxon>Malvales</taxon>
        <taxon>Malvaceae</taxon>
        <taxon>Grewioideae</taxon>
        <taxon>Apeibeae</taxon>
        <taxon>Corchorus</taxon>
    </lineage>
</organism>
<dbReference type="PANTHER" id="PTHR31490:SF2">
    <property type="entry name" value="GLYCOSYL HYDROLASE FAMILY 10 PROTEIN"/>
    <property type="match status" value="1"/>
</dbReference>
<comment type="caution">
    <text evidence="7">The sequence shown here is derived from an EMBL/GenBank/DDBJ whole genome shotgun (WGS) entry which is preliminary data.</text>
</comment>
<dbReference type="PANTHER" id="PTHR31490">
    <property type="entry name" value="GLYCOSYL HYDROLASE"/>
    <property type="match status" value="1"/>
</dbReference>
<dbReference type="STRING" id="93759.A0A1R3GZ66"/>
<accession>A0A1R3GZ66</accession>
<dbReference type="AlphaFoldDB" id="A0A1R3GZ66"/>
<evidence type="ECO:0000256" key="2">
    <source>
        <dbReference type="ARBA" id="ARBA00022737"/>
    </source>
</evidence>
<dbReference type="PROSITE" id="PS51760">
    <property type="entry name" value="GH10_2"/>
    <property type="match status" value="2"/>
</dbReference>
<keyword evidence="2" id="KW-0677">Repeat</keyword>
<dbReference type="Proteomes" id="UP000187203">
    <property type="component" value="Unassembled WGS sequence"/>
</dbReference>
<feature type="domain" description="GH10" evidence="6">
    <location>
        <begin position="740"/>
        <end position="1039"/>
    </location>
</feature>
<dbReference type="EMBL" id="AWUE01021126">
    <property type="protein sequence ID" value="OMO63373.1"/>
    <property type="molecule type" value="Genomic_DNA"/>
</dbReference>
<dbReference type="GO" id="GO:0031176">
    <property type="term" value="F:endo-1,4-beta-xylanase activity"/>
    <property type="evidence" value="ECO:0007669"/>
    <property type="project" value="UniProtKB-ARBA"/>
</dbReference>
<evidence type="ECO:0000256" key="5">
    <source>
        <dbReference type="ARBA" id="ARBA00023326"/>
    </source>
</evidence>
<reference evidence="8" key="1">
    <citation type="submission" date="2013-09" db="EMBL/GenBank/DDBJ databases">
        <title>Corchorus olitorius genome sequencing.</title>
        <authorList>
            <person name="Alam M."/>
            <person name="Haque M.S."/>
            <person name="Islam M.S."/>
            <person name="Emdad E.M."/>
            <person name="Islam M.M."/>
            <person name="Ahmed B."/>
            <person name="Halim A."/>
            <person name="Hossen Q.M.M."/>
            <person name="Hossain M.Z."/>
            <person name="Ahmed R."/>
            <person name="Khan M.M."/>
            <person name="Islam R."/>
            <person name="Rashid M.M."/>
            <person name="Khan S.A."/>
            <person name="Rahman M.S."/>
            <person name="Alam M."/>
            <person name="Yahiya A.S."/>
            <person name="Khan M.S."/>
            <person name="Azam M.S."/>
            <person name="Haque T."/>
            <person name="Lashkar M.Z.H."/>
            <person name="Akhand A.I."/>
            <person name="Morshed G."/>
            <person name="Roy S."/>
            <person name="Uddin K.S."/>
            <person name="Rabeya T."/>
            <person name="Hossain A.S."/>
            <person name="Chowdhury A."/>
            <person name="Snigdha A.R."/>
            <person name="Mortoza M.S."/>
            <person name="Matin S.A."/>
            <person name="Hoque S.M.E."/>
            <person name="Islam M.K."/>
            <person name="Roy D.K."/>
            <person name="Haider R."/>
            <person name="Moosa M.M."/>
            <person name="Elias S.M."/>
            <person name="Hasan A.M."/>
            <person name="Jahan S."/>
            <person name="Shafiuddin M."/>
            <person name="Mahmood N."/>
            <person name="Shommy N.S."/>
        </authorList>
    </citation>
    <scope>NUCLEOTIDE SEQUENCE [LARGE SCALE GENOMIC DNA]</scope>
    <source>
        <strain evidence="8">cv. O-4</strain>
    </source>
</reference>
<dbReference type="InterPro" id="IPR044846">
    <property type="entry name" value="GH10"/>
</dbReference>
<dbReference type="Gene3D" id="2.60.120.260">
    <property type="entry name" value="Galactose-binding domain-like"/>
    <property type="match status" value="2"/>
</dbReference>
<dbReference type="InterPro" id="IPR008979">
    <property type="entry name" value="Galactose-bd-like_sf"/>
</dbReference>